<proteinExistence type="predicted"/>
<organism evidence="1 2">
    <name type="scientific">Dendrobium catenatum</name>
    <dbReference type="NCBI Taxonomy" id="906689"/>
    <lineage>
        <taxon>Eukaryota</taxon>
        <taxon>Viridiplantae</taxon>
        <taxon>Streptophyta</taxon>
        <taxon>Embryophyta</taxon>
        <taxon>Tracheophyta</taxon>
        <taxon>Spermatophyta</taxon>
        <taxon>Magnoliopsida</taxon>
        <taxon>Liliopsida</taxon>
        <taxon>Asparagales</taxon>
        <taxon>Orchidaceae</taxon>
        <taxon>Epidendroideae</taxon>
        <taxon>Malaxideae</taxon>
        <taxon>Dendrobiinae</taxon>
        <taxon>Dendrobium</taxon>
    </lineage>
</organism>
<dbReference type="PANTHER" id="PTHR34665:SF4">
    <property type="entry name" value="DUF3741 DOMAIN-CONTAINING PROTEIN"/>
    <property type="match status" value="1"/>
</dbReference>
<dbReference type="AlphaFoldDB" id="A0A2I0WQU5"/>
<reference evidence="1 2" key="2">
    <citation type="journal article" date="2017" name="Nature">
        <title>The Apostasia genome and the evolution of orchids.</title>
        <authorList>
            <person name="Zhang G.Q."/>
            <person name="Liu K.W."/>
            <person name="Li Z."/>
            <person name="Lohaus R."/>
            <person name="Hsiao Y.Y."/>
            <person name="Niu S.C."/>
            <person name="Wang J.Y."/>
            <person name="Lin Y.C."/>
            <person name="Xu Q."/>
            <person name="Chen L.J."/>
            <person name="Yoshida K."/>
            <person name="Fujiwara S."/>
            <person name="Wang Z.W."/>
            <person name="Zhang Y.Q."/>
            <person name="Mitsuda N."/>
            <person name="Wang M."/>
            <person name="Liu G.H."/>
            <person name="Pecoraro L."/>
            <person name="Huang H.X."/>
            <person name="Xiao X.J."/>
            <person name="Lin M."/>
            <person name="Wu X.Y."/>
            <person name="Wu W.L."/>
            <person name="Chen Y.Y."/>
            <person name="Chang S.B."/>
            <person name="Sakamoto S."/>
            <person name="Ohme-Takagi M."/>
            <person name="Yagi M."/>
            <person name="Zeng S.J."/>
            <person name="Shen C.Y."/>
            <person name="Yeh C.M."/>
            <person name="Luo Y.B."/>
            <person name="Tsai W.C."/>
            <person name="Van de Peer Y."/>
            <person name="Liu Z.J."/>
        </authorList>
    </citation>
    <scope>NUCLEOTIDE SEQUENCE [LARGE SCALE GENOMIC DNA]</scope>
    <source>
        <tissue evidence="1">The whole plant</tissue>
    </source>
</reference>
<dbReference type="PANTHER" id="PTHR34665">
    <property type="entry name" value="DUF3741 DOMAIN-CONTAINING PROTEIN"/>
    <property type="match status" value="1"/>
</dbReference>
<protein>
    <submittedName>
        <fullName evidence="1">Uncharacterized protein</fullName>
    </submittedName>
</protein>
<reference evidence="1 2" key="1">
    <citation type="journal article" date="2016" name="Sci. Rep.">
        <title>The Dendrobium catenatum Lindl. genome sequence provides insights into polysaccharide synthase, floral development and adaptive evolution.</title>
        <authorList>
            <person name="Zhang G.Q."/>
            <person name="Xu Q."/>
            <person name="Bian C."/>
            <person name="Tsai W.C."/>
            <person name="Yeh C.M."/>
            <person name="Liu K.W."/>
            <person name="Yoshida K."/>
            <person name="Zhang L.S."/>
            <person name="Chang S.B."/>
            <person name="Chen F."/>
            <person name="Shi Y."/>
            <person name="Su Y.Y."/>
            <person name="Zhang Y.Q."/>
            <person name="Chen L.J."/>
            <person name="Yin Y."/>
            <person name="Lin M."/>
            <person name="Huang H."/>
            <person name="Deng H."/>
            <person name="Wang Z.W."/>
            <person name="Zhu S.L."/>
            <person name="Zhao X."/>
            <person name="Deng C."/>
            <person name="Niu S.C."/>
            <person name="Huang J."/>
            <person name="Wang M."/>
            <person name="Liu G.H."/>
            <person name="Yang H.J."/>
            <person name="Xiao X.J."/>
            <person name="Hsiao Y.Y."/>
            <person name="Wu W.L."/>
            <person name="Chen Y.Y."/>
            <person name="Mitsuda N."/>
            <person name="Ohme-Takagi M."/>
            <person name="Luo Y.B."/>
            <person name="Van de Peer Y."/>
            <person name="Liu Z.J."/>
        </authorList>
    </citation>
    <scope>NUCLEOTIDE SEQUENCE [LARGE SCALE GENOMIC DNA]</scope>
    <source>
        <tissue evidence="1">The whole plant</tissue>
    </source>
</reference>
<dbReference type="Proteomes" id="UP000233837">
    <property type="component" value="Unassembled WGS sequence"/>
</dbReference>
<dbReference type="EMBL" id="KZ502480">
    <property type="protein sequence ID" value="PKU78011.1"/>
    <property type="molecule type" value="Genomic_DNA"/>
</dbReference>
<gene>
    <name evidence="1" type="ORF">MA16_Dca011631</name>
</gene>
<evidence type="ECO:0000313" key="1">
    <source>
        <dbReference type="EMBL" id="PKU78011.1"/>
    </source>
</evidence>
<keyword evidence="2" id="KW-1185">Reference proteome</keyword>
<name>A0A2I0WQU5_9ASPA</name>
<evidence type="ECO:0000313" key="2">
    <source>
        <dbReference type="Proteomes" id="UP000233837"/>
    </source>
</evidence>
<accession>A0A2I0WQU5</accession>
<sequence>MNVRNRESSCIPAPSDDLSIKRAAALAWNQCSSSRERLSDKHPTAALHHRHPSRYHLEALRPAAADSSKKPESHSSLLDFYEIELITRELERFIIRAAADKNDEAVGCRRKVVGLAAADFRGLRGFFARKAVTFCGSDGTVVPEKRLAVRRGGGRIACRGCEL</sequence>